<keyword evidence="5 10" id="KW-0812">Transmembrane</keyword>
<dbReference type="EC" id="3.1.4.52" evidence="2"/>
<dbReference type="GO" id="GO:0071111">
    <property type="term" value="F:cyclic-guanylate-specific phosphodiesterase activity"/>
    <property type="evidence" value="ECO:0007669"/>
    <property type="project" value="UniProtKB-EC"/>
</dbReference>
<comment type="subcellular location">
    <subcellularLocation>
        <location evidence="1">Cell membrane</location>
        <topology evidence="1">Multi-pass membrane protein</topology>
    </subcellularLocation>
</comment>
<keyword evidence="4" id="KW-0973">c-di-GMP</keyword>
<dbReference type="PANTHER" id="PTHR33121">
    <property type="entry name" value="CYCLIC DI-GMP PHOSPHODIESTERASE PDEF"/>
    <property type="match status" value="1"/>
</dbReference>
<dbReference type="Gene3D" id="3.20.20.450">
    <property type="entry name" value="EAL domain"/>
    <property type="match status" value="1"/>
</dbReference>
<evidence type="ECO:0000256" key="5">
    <source>
        <dbReference type="ARBA" id="ARBA00022692"/>
    </source>
</evidence>
<sequence>MRKKSLIILYCVLGAVAYVLPIGLSISLAWQSGHAEARHYLEQLSDDVLRRSFETHRQVSIAIAAMQVSPQLPTCSPEQLRRMRAVAAGSVYLEGLGYLQDNALLCASFTQLDQPLELGEPDRITPSGVVSWSSVELPSVPGVRFNINARDGFAAIITQDLVLDTLPDNSISLAHVSDQGVIVRSRGVFLPEWLNDYSGEPLTFSNGEYLVVIRPAENRETSVVAAMTHEQLLGKIQAAMWRLVPLGVLVGLLLAGLMYFIARYRLSLKAQLLRALSRREFYLLYQPVVDLQTGQCVGAEALVRWNRPAGDAIGPAIFIPAAEKHGLIVQITAQVMEMVARDTIELLRDHPDIHIAINFSADDLHSSETEARLQSLIANAGGTSRNILIEATERGFMSPEKAKGVLVSVRSKGFKVAIDDFGTGNSSLSYLATYDLDYLKIDKMFVDALGTDTPSSRVAFHIIAMAKSLDLQMIAEGVETEQQRDILRDAGVQFAQGWVFGRPMPMHELAAFIRLHIDGPPEPAAP</sequence>
<dbReference type="RefSeq" id="WP_179538521.1">
    <property type="nucleotide sequence ID" value="NZ_JACBYV010000001.1"/>
</dbReference>
<organism evidence="12 13">
    <name type="scientific">Phytopseudomonas flavescens</name>
    <dbReference type="NCBI Taxonomy" id="29435"/>
    <lineage>
        <taxon>Bacteria</taxon>
        <taxon>Pseudomonadati</taxon>
        <taxon>Pseudomonadota</taxon>
        <taxon>Gammaproteobacteria</taxon>
        <taxon>Pseudomonadales</taxon>
        <taxon>Pseudomonadaceae</taxon>
        <taxon>Phytopseudomonas</taxon>
    </lineage>
</organism>
<dbReference type="Pfam" id="PF00563">
    <property type="entry name" value="EAL"/>
    <property type="match status" value="1"/>
</dbReference>
<dbReference type="AlphaFoldDB" id="A0A7Y9XNG1"/>
<accession>A0A7Y9XNG1</accession>
<dbReference type="Proteomes" id="UP000578688">
    <property type="component" value="Unassembled WGS sequence"/>
</dbReference>
<dbReference type="PANTHER" id="PTHR33121:SF60">
    <property type="entry name" value="CYCLIC DI-GMP PHOSPHODIESTERASE PDEC-RELATED"/>
    <property type="match status" value="1"/>
</dbReference>
<dbReference type="SMART" id="SM00052">
    <property type="entry name" value="EAL"/>
    <property type="match status" value="1"/>
</dbReference>
<reference evidence="12 13" key="1">
    <citation type="submission" date="2020-07" db="EMBL/GenBank/DDBJ databases">
        <title>Genomic analyses of the natural microbiome of Caenorhabditis elegans.</title>
        <authorList>
            <person name="Samuel B."/>
        </authorList>
    </citation>
    <scope>NUCLEOTIDE SEQUENCE [LARGE SCALE GENOMIC DNA]</scope>
    <source>
        <strain evidence="12 13">BIGb0408</strain>
    </source>
</reference>
<keyword evidence="8 10" id="KW-0472">Membrane</keyword>
<keyword evidence="7 10" id="KW-1133">Transmembrane helix</keyword>
<evidence type="ECO:0000313" key="13">
    <source>
        <dbReference type="Proteomes" id="UP000578688"/>
    </source>
</evidence>
<feature type="domain" description="EAL" evidence="11">
    <location>
        <begin position="265"/>
        <end position="517"/>
    </location>
</feature>
<evidence type="ECO:0000256" key="9">
    <source>
        <dbReference type="ARBA" id="ARBA00034290"/>
    </source>
</evidence>
<feature type="transmembrane region" description="Helical" evidence="10">
    <location>
        <begin position="239"/>
        <end position="262"/>
    </location>
</feature>
<evidence type="ECO:0000256" key="8">
    <source>
        <dbReference type="ARBA" id="ARBA00023136"/>
    </source>
</evidence>
<proteinExistence type="predicted"/>
<dbReference type="Pfam" id="PF12792">
    <property type="entry name" value="CSS-motif"/>
    <property type="match status" value="1"/>
</dbReference>
<name>A0A7Y9XNG1_9GAMM</name>
<evidence type="ECO:0000256" key="1">
    <source>
        <dbReference type="ARBA" id="ARBA00004651"/>
    </source>
</evidence>
<dbReference type="CDD" id="cd01948">
    <property type="entry name" value="EAL"/>
    <property type="match status" value="1"/>
</dbReference>
<keyword evidence="6" id="KW-0378">Hydrolase</keyword>
<evidence type="ECO:0000256" key="4">
    <source>
        <dbReference type="ARBA" id="ARBA00022636"/>
    </source>
</evidence>
<evidence type="ECO:0000256" key="2">
    <source>
        <dbReference type="ARBA" id="ARBA00012282"/>
    </source>
</evidence>
<dbReference type="PROSITE" id="PS50883">
    <property type="entry name" value="EAL"/>
    <property type="match status" value="1"/>
</dbReference>
<gene>
    <name evidence="12" type="ORF">FHR27_002066</name>
</gene>
<evidence type="ECO:0000256" key="6">
    <source>
        <dbReference type="ARBA" id="ARBA00022801"/>
    </source>
</evidence>
<dbReference type="InterPro" id="IPR050706">
    <property type="entry name" value="Cyclic-di-GMP_PDE-like"/>
</dbReference>
<dbReference type="GO" id="GO:0005886">
    <property type="term" value="C:plasma membrane"/>
    <property type="evidence" value="ECO:0007669"/>
    <property type="project" value="UniProtKB-SubCell"/>
</dbReference>
<keyword evidence="3" id="KW-1003">Cell membrane</keyword>
<comment type="caution">
    <text evidence="12">The sequence shown here is derived from an EMBL/GenBank/DDBJ whole genome shotgun (WGS) entry which is preliminary data.</text>
</comment>
<evidence type="ECO:0000313" key="12">
    <source>
        <dbReference type="EMBL" id="NYH73456.1"/>
    </source>
</evidence>
<dbReference type="InterPro" id="IPR024744">
    <property type="entry name" value="CSS-motif_dom"/>
</dbReference>
<dbReference type="EMBL" id="JACBYV010000001">
    <property type="protein sequence ID" value="NYH73456.1"/>
    <property type="molecule type" value="Genomic_DNA"/>
</dbReference>
<feature type="transmembrane region" description="Helical" evidence="10">
    <location>
        <begin position="7"/>
        <end position="30"/>
    </location>
</feature>
<dbReference type="InterPro" id="IPR001633">
    <property type="entry name" value="EAL_dom"/>
</dbReference>
<evidence type="ECO:0000259" key="11">
    <source>
        <dbReference type="PROSITE" id="PS50883"/>
    </source>
</evidence>
<evidence type="ECO:0000256" key="10">
    <source>
        <dbReference type="SAM" id="Phobius"/>
    </source>
</evidence>
<keyword evidence="13" id="KW-1185">Reference proteome</keyword>
<dbReference type="SUPFAM" id="SSF141868">
    <property type="entry name" value="EAL domain-like"/>
    <property type="match status" value="1"/>
</dbReference>
<evidence type="ECO:0000256" key="7">
    <source>
        <dbReference type="ARBA" id="ARBA00022989"/>
    </source>
</evidence>
<comment type="catalytic activity">
    <reaction evidence="9">
        <text>3',3'-c-di-GMP + H2O = 5'-phosphoguanylyl(3'-&gt;5')guanosine + H(+)</text>
        <dbReference type="Rhea" id="RHEA:24902"/>
        <dbReference type="ChEBI" id="CHEBI:15377"/>
        <dbReference type="ChEBI" id="CHEBI:15378"/>
        <dbReference type="ChEBI" id="CHEBI:58754"/>
        <dbReference type="ChEBI" id="CHEBI:58805"/>
        <dbReference type="EC" id="3.1.4.52"/>
    </reaction>
</comment>
<evidence type="ECO:0000256" key="3">
    <source>
        <dbReference type="ARBA" id="ARBA00022475"/>
    </source>
</evidence>
<dbReference type="InterPro" id="IPR035919">
    <property type="entry name" value="EAL_sf"/>
</dbReference>
<protein>
    <recommendedName>
        <fullName evidence="2">cyclic-guanylate-specific phosphodiesterase</fullName>
        <ecNumber evidence="2">3.1.4.52</ecNumber>
    </recommendedName>
</protein>